<dbReference type="AlphaFoldDB" id="A0A4R5DZE5"/>
<dbReference type="SUPFAM" id="SSF56954">
    <property type="entry name" value="Outer membrane efflux proteins (OEP)"/>
    <property type="match status" value="1"/>
</dbReference>
<sequence>MKTYNKINPLILACILFVSGCKLTKPVQQNAAIKAPVTFEGQSDSIGIGSMKWSSFFTDKNLVALIDTALQNNLDLKMAVQRIEMSRSNVLISQGLLLPSVGAEVSGGGRKFGDYTMDGVGNYDTNFSGNIDANRKIPGPFLPDYFVGFRSSWEVDIWGKLKTQRRAAYTRFLATEKAKQAITTSLVAQVASMYYELMNLDSERSIIHKNIGLQQTAVETVKIQKEGGRANELAVQQFQAQLLNTKSLEIEIDQKIIETENQLNMLLGRFPQRIMRSTAIEQKFPQQIQAGIPSQILRRRPDVQQAELEMLANYSDQQAARLAFLPSLNITAMLGFNAFKSNLLFNPGSIAYNALGGLAAPLLNRKALKAGQKRTEAASIEALYAYNKSILTGFQEVSTNLKKIENTKKIAGFKREEVAVLQQAVTTSRDLFVTGYASYLEIILAQRSVLEAELTLTGVQKEQYLALIELYRSVGGGWE</sequence>
<reference evidence="3 4" key="1">
    <citation type="submission" date="2019-03" db="EMBL/GenBank/DDBJ databases">
        <title>Dyadobacter AR-3-6 sp. nov., isolated from arctic soil.</title>
        <authorList>
            <person name="Chaudhary D.K."/>
        </authorList>
    </citation>
    <scope>NUCLEOTIDE SEQUENCE [LARGE SCALE GENOMIC DNA]</scope>
    <source>
        <strain evidence="3 4">AR-3-6</strain>
    </source>
</reference>
<keyword evidence="2" id="KW-0812">Transmembrane</keyword>
<dbReference type="NCBIfam" id="TIGR01845">
    <property type="entry name" value="outer_NodT"/>
    <property type="match status" value="1"/>
</dbReference>
<dbReference type="Proteomes" id="UP000294850">
    <property type="component" value="Unassembled WGS sequence"/>
</dbReference>
<keyword evidence="2" id="KW-0564">Palmitate</keyword>
<name>A0A4R5DZE5_9BACT</name>
<comment type="caution">
    <text evidence="3">The sequence shown here is derived from an EMBL/GenBank/DDBJ whole genome shotgun (WGS) entry which is preliminary data.</text>
</comment>
<keyword evidence="2" id="KW-0449">Lipoprotein</keyword>
<comment type="similarity">
    <text evidence="1 2">Belongs to the outer membrane factor (OMF) (TC 1.B.17) family.</text>
</comment>
<organism evidence="3 4">
    <name type="scientific">Dyadobacter psychrotolerans</name>
    <dbReference type="NCBI Taxonomy" id="2541721"/>
    <lineage>
        <taxon>Bacteria</taxon>
        <taxon>Pseudomonadati</taxon>
        <taxon>Bacteroidota</taxon>
        <taxon>Cytophagia</taxon>
        <taxon>Cytophagales</taxon>
        <taxon>Spirosomataceae</taxon>
        <taxon>Dyadobacter</taxon>
    </lineage>
</organism>
<evidence type="ECO:0000256" key="2">
    <source>
        <dbReference type="RuleBase" id="RU362097"/>
    </source>
</evidence>
<evidence type="ECO:0000313" key="3">
    <source>
        <dbReference type="EMBL" id="TDE16815.1"/>
    </source>
</evidence>
<gene>
    <name evidence="3" type="ORF">E0F88_11380</name>
</gene>
<dbReference type="GO" id="GO:0005886">
    <property type="term" value="C:plasma membrane"/>
    <property type="evidence" value="ECO:0007669"/>
    <property type="project" value="UniProtKB-SubCell"/>
</dbReference>
<dbReference type="InterPro" id="IPR003423">
    <property type="entry name" value="OMP_efflux"/>
</dbReference>
<dbReference type="PROSITE" id="PS51257">
    <property type="entry name" value="PROKAR_LIPOPROTEIN"/>
    <property type="match status" value="1"/>
</dbReference>
<dbReference type="PANTHER" id="PTHR30203">
    <property type="entry name" value="OUTER MEMBRANE CATION EFFLUX PROTEIN"/>
    <property type="match status" value="1"/>
</dbReference>
<keyword evidence="4" id="KW-1185">Reference proteome</keyword>
<keyword evidence="2" id="KW-1134">Transmembrane beta strand</keyword>
<proteinExistence type="inferred from homology"/>
<dbReference type="GO" id="GO:0015562">
    <property type="term" value="F:efflux transmembrane transporter activity"/>
    <property type="evidence" value="ECO:0007669"/>
    <property type="project" value="InterPro"/>
</dbReference>
<dbReference type="PANTHER" id="PTHR30203:SF30">
    <property type="entry name" value="OUTER MEMBRANE PROTEIN-RELATED"/>
    <property type="match status" value="1"/>
</dbReference>
<keyword evidence="2" id="KW-0472">Membrane</keyword>
<evidence type="ECO:0000313" key="4">
    <source>
        <dbReference type="Proteomes" id="UP000294850"/>
    </source>
</evidence>
<dbReference type="Gene3D" id="2.20.200.10">
    <property type="entry name" value="Outer membrane efflux proteins (OEP)"/>
    <property type="match status" value="1"/>
</dbReference>
<dbReference type="Gene3D" id="1.20.1600.10">
    <property type="entry name" value="Outer membrane efflux proteins (OEP)"/>
    <property type="match status" value="1"/>
</dbReference>
<dbReference type="RefSeq" id="WP_131958347.1">
    <property type="nucleotide sequence ID" value="NZ_SMFL01000003.1"/>
</dbReference>
<comment type="subcellular location">
    <subcellularLocation>
        <location evidence="2">Cell membrane</location>
        <topology evidence="2">Lipid-anchor</topology>
    </subcellularLocation>
</comment>
<dbReference type="Pfam" id="PF02321">
    <property type="entry name" value="OEP"/>
    <property type="match status" value="2"/>
</dbReference>
<accession>A0A4R5DZE5</accession>
<dbReference type="OrthoDB" id="9770517at2"/>
<protein>
    <submittedName>
        <fullName evidence="3">Efflux transporter outer membrane subunit</fullName>
    </submittedName>
</protein>
<evidence type="ECO:0000256" key="1">
    <source>
        <dbReference type="ARBA" id="ARBA00007613"/>
    </source>
</evidence>
<dbReference type="EMBL" id="SMFL01000003">
    <property type="protein sequence ID" value="TDE16815.1"/>
    <property type="molecule type" value="Genomic_DNA"/>
</dbReference>
<dbReference type="InterPro" id="IPR010131">
    <property type="entry name" value="MdtP/NodT-like"/>
</dbReference>